<accession>A0A1G2LRA9</accession>
<keyword evidence="1" id="KW-0472">Membrane</keyword>
<keyword evidence="1" id="KW-0812">Transmembrane</keyword>
<proteinExistence type="predicted"/>
<dbReference type="AlphaFoldDB" id="A0A1G2LRA9"/>
<gene>
    <name evidence="2" type="ORF">A3G49_01050</name>
</gene>
<dbReference type="Proteomes" id="UP000177171">
    <property type="component" value="Unassembled WGS sequence"/>
</dbReference>
<dbReference type="EMBL" id="MHQY01000028">
    <property type="protein sequence ID" value="OHA13412.1"/>
    <property type="molecule type" value="Genomic_DNA"/>
</dbReference>
<evidence type="ECO:0000313" key="3">
    <source>
        <dbReference type="Proteomes" id="UP000177171"/>
    </source>
</evidence>
<evidence type="ECO:0000256" key="1">
    <source>
        <dbReference type="SAM" id="Phobius"/>
    </source>
</evidence>
<reference evidence="2 3" key="1">
    <citation type="journal article" date="2016" name="Nat. Commun.">
        <title>Thousands of microbial genomes shed light on interconnected biogeochemical processes in an aquifer system.</title>
        <authorList>
            <person name="Anantharaman K."/>
            <person name="Brown C.T."/>
            <person name="Hug L.A."/>
            <person name="Sharon I."/>
            <person name="Castelle C.J."/>
            <person name="Probst A.J."/>
            <person name="Thomas B.C."/>
            <person name="Singh A."/>
            <person name="Wilkins M.J."/>
            <person name="Karaoz U."/>
            <person name="Brodie E.L."/>
            <person name="Williams K.H."/>
            <person name="Hubbard S.S."/>
            <person name="Banfield J.F."/>
        </authorList>
    </citation>
    <scope>NUCLEOTIDE SEQUENCE [LARGE SCALE GENOMIC DNA]</scope>
</reference>
<feature type="transmembrane region" description="Helical" evidence="1">
    <location>
        <begin position="59"/>
        <end position="84"/>
    </location>
</feature>
<name>A0A1G2LRA9_9BACT</name>
<sequence>MRTLKLCFALAFLLLGLAVLAVLEYSLFLPGGSGASVLKYFKEGPLMFHNVSQEVAFTVVFGLLYAVLAAIIIVPAVLWLSYILNEGKESK</sequence>
<organism evidence="2 3">
    <name type="scientific">Candidatus Sungbacteria bacterium RIFCSPLOWO2_12_FULL_41_11</name>
    <dbReference type="NCBI Taxonomy" id="1802286"/>
    <lineage>
        <taxon>Bacteria</taxon>
        <taxon>Candidatus Sungiibacteriota</taxon>
    </lineage>
</organism>
<comment type="caution">
    <text evidence="2">The sequence shown here is derived from an EMBL/GenBank/DDBJ whole genome shotgun (WGS) entry which is preliminary data.</text>
</comment>
<keyword evidence="1" id="KW-1133">Transmembrane helix</keyword>
<protein>
    <submittedName>
        <fullName evidence="2">Uncharacterized protein</fullName>
    </submittedName>
</protein>
<evidence type="ECO:0000313" key="2">
    <source>
        <dbReference type="EMBL" id="OHA13412.1"/>
    </source>
</evidence>